<comment type="caution">
    <text evidence="2">The sequence shown here is derived from an EMBL/GenBank/DDBJ whole genome shotgun (WGS) entry which is preliminary data.</text>
</comment>
<evidence type="ECO:0000256" key="1">
    <source>
        <dbReference type="SAM" id="SignalP"/>
    </source>
</evidence>
<sequence length="242" mass="25012">MQLSKHLLVGALAAVLLTSACSSGSDSGADAGLGSGSGSGSGSSSKAAAGAALPVAVDGPVADVYLRSSSSGDALRVKPAPDRSAPLVEKVEFALREDLLSQAHTPGETTAKCPDGITQKAGAVSLCVATFEGAEVPYEVKISDSYTEGSMIISYTKTPKKGLLVARTVQAMLYEQYGPESGYEGAGKLACQEMPVAGAYDFDTDTGFTCQYWSEHADDGKPGYTTLKVRMNSRNADLQPVR</sequence>
<protein>
    <recommendedName>
        <fullName evidence="4">Lipoprotein</fullName>
    </recommendedName>
</protein>
<dbReference type="RefSeq" id="WP_380323000.1">
    <property type="nucleotide sequence ID" value="NZ_JBHYPW010000019.1"/>
</dbReference>
<keyword evidence="1" id="KW-0732">Signal</keyword>
<dbReference type="Proteomes" id="UP001599542">
    <property type="component" value="Unassembled WGS sequence"/>
</dbReference>
<evidence type="ECO:0008006" key="4">
    <source>
        <dbReference type="Google" id="ProtNLM"/>
    </source>
</evidence>
<keyword evidence="3" id="KW-1185">Reference proteome</keyword>
<feature type="chain" id="PRO_5046637508" description="Lipoprotein" evidence="1">
    <location>
        <begin position="25"/>
        <end position="242"/>
    </location>
</feature>
<name>A0ABW6GCG0_9ACTN</name>
<dbReference type="EMBL" id="JBHYPX010000001">
    <property type="protein sequence ID" value="MFE1350409.1"/>
    <property type="molecule type" value="Genomic_DNA"/>
</dbReference>
<organism evidence="2 3">
    <name type="scientific">Kitasatospora phosalacinea</name>
    <dbReference type="NCBI Taxonomy" id="2065"/>
    <lineage>
        <taxon>Bacteria</taxon>
        <taxon>Bacillati</taxon>
        <taxon>Actinomycetota</taxon>
        <taxon>Actinomycetes</taxon>
        <taxon>Kitasatosporales</taxon>
        <taxon>Streptomycetaceae</taxon>
        <taxon>Kitasatospora</taxon>
    </lineage>
</organism>
<evidence type="ECO:0000313" key="3">
    <source>
        <dbReference type="Proteomes" id="UP001599542"/>
    </source>
</evidence>
<gene>
    <name evidence="2" type="ORF">ACFW6T_00300</name>
</gene>
<evidence type="ECO:0000313" key="2">
    <source>
        <dbReference type="EMBL" id="MFE1350409.1"/>
    </source>
</evidence>
<proteinExistence type="predicted"/>
<feature type="signal peptide" evidence="1">
    <location>
        <begin position="1"/>
        <end position="24"/>
    </location>
</feature>
<dbReference type="PROSITE" id="PS51257">
    <property type="entry name" value="PROKAR_LIPOPROTEIN"/>
    <property type="match status" value="1"/>
</dbReference>
<reference evidence="2 3" key="1">
    <citation type="submission" date="2024-09" db="EMBL/GenBank/DDBJ databases">
        <title>The Natural Products Discovery Center: Release of the First 8490 Sequenced Strains for Exploring Actinobacteria Biosynthetic Diversity.</title>
        <authorList>
            <person name="Kalkreuter E."/>
            <person name="Kautsar S.A."/>
            <person name="Yang D."/>
            <person name="Bader C.D."/>
            <person name="Teijaro C.N."/>
            <person name="Fluegel L."/>
            <person name="Davis C.M."/>
            <person name="Simpson J.R."/>
            <person name="Lauterbach L."/>
            <person name="Steele A.D."/>
            <person name="Gui C."/>
            <person name="Meng S."/>
            <person name="Li G."/>
            <person name="Viehrig K."/>
            <person name="Ye F."/>
            <person name="Su P."/>
            <person name="Kiefer A.F."/>
            <person name="Nichols A."/>
            <person name="Cepeda A.J."/>
            <person name="Yan W."/>
            <person name="Fan B."/>
            <person name="Jiang Y."/>
            <person name="Adhikari A."/>
            <person name="Zheng C.-J."/>
            <person name="Schuster L."/>
            <person name="Cowan T.M."/>
            <person name="Smanski M.J."/>
            <person name="Chevrette M.G."/>
            <person name="De Carvalho L.P.S."/>
            <person name="Shen B."/>
        </authorList>
    </citation>
    <scope>NUCLEOTIDE SEQUENCE [LARGE SCALE GENOMIC DNA]</scope>
    <source>
        <strain evidence="2 3">NPDC058753</strain>
    </source>
</reference>
<accession>A0ABW6GCG0</accession>